<gene>
    <name evidence="1" type="ORF">WR25_25578</name>
</gene>
<dbReference type="EMBL" id="LIAE01010186">
    <property type="protein sequence ID" value="PAV65901.1"/>
    <property type="molecule type" value="Genomic_DNA"/>
</dbReference>
<sequence>MQRDGLDVADRKTVAIVEQVVELGAVPFEVGAGVENLAEDVLHANDVAADRELTAQRLLQIGRRRQVVGMSMGFEQPVDRKAVLPHISDYRIRRRRIGATGRSVEVQDTVNDRRLSRGGVPDDVGRGVGRLVEERVNDRRYRRLRTFNLRNCLIQRRFHDRLQLLISWFM</sequence>
<dbReference type="AlphaFoldDB" id="A0A2A2JW31"/>
<proteinExistence type="predicted"/>
<organism evidence="1 2">
    <name type="scientific">Diploscapter pachys</name>
    <dbReference type="NCBI Taxonomy" id="2018661"/>
    <lineage>
        <taxon>Eukaryota</taxon>
        <taxon>Metazoa</taxon>
        <taxon>Ecdysozoa</taxon>
        <taxon>Nematoda</taxon>
        <taxon>Chromadorea</taxon>
        <taxon>Rhabditida</taxon>
        <taxon>Rhabditina</taxon>
        <taxon>Rhabditomorpha</taxon>
        <taxon>Rhabditoidea</taxon>
        <taxon>Rhabditidae</taxon>
        <taxon>Diploscapter</taxon>
    </lineage>
</organism>
<evidence type="ECO:0000313" key="2">
    <source>
        <dbReference type="Proteomes" id="UP000218231"/>
    </source>
</evidence>
<reference evidence="1 2" key="1">
    <citation type="journal article" date="2017" name="Curr. Biol.">
        <title>Genome architecture and evolution of a unichromosomal asexual nematode.</title>
        <authorList>
            <person name="Fradin H."/>
            <person name="Zegar C."/>
            <person name="Gutwein M."/>
            <person name="Lucas J."/>
            <person name="Kovtun M."/>
            <person name="Corcoran D."/>
            <person name="Baugh L.R."/>
            <person name="Kiontke K."/>
            <person name="Gunsalus K."/>
            <person name="Fitch D.H."/>
            <person name="Piano F."/>
        </authorList>
    </citation>
    <scope>NUCLEOTIDE SEQUENCE [LARGE SCALE GENOMIC DNA]</scope>
    <source>
        <strain evidence="1">PF1309</strain>
    </source>
</reference>
<dbReference type="Proteomes" id="UP000218231">
    <property type="component" value="Unassembled WGS sequence"/>
</dbReference>
<evidence type="ECO:0000313" key="1">
    <source>
        <dbReference type="EMBL" id="PAV65901.1"/>
    </source>
</evidence>
<comment type="caution">
    <text evidence="1">The sequence shown here is derived from an EMBL/GenBank/DDBJ whole genome shotgun (WGS) entry which is preliminary data.</text>
</comment>
<name>A0A2A2JW31_9BILA</name>
<accession>A0A2A2JW31</accession>
<protein>
    <submittedName>
        <fullName evidence="1">Uncharacterized protein</fullName>
    </submittedName>
</protein>
<keyword evidence="2" id="KW-1185">Reference proteome</keyword>